<dbReference type="HAMAP" id="MF_00385">
    <property type="entry name" value="Ribosomal_bS16"/>
    <property type="match status" value="1"/>
</dbReference>
<dbReference type="PANTHER" id="PTHR12919">
    <property type="entry name" value="30S RIBOSOMAL PROTEIN S16"/>
    <property type="match status" value="1"/>
</dbReference>
<dbReference type="InterPro" id="IPR000307">
    <property type="entry name" value="Ribosomal_bS16"/>
</dbReference>
<dbReference type="NCBIfam" id="NF011094">
    <property type="entry name" value="PRK14521.1"/>
    <property type="match status" value="1"/>
</dbReference>
<dbReference type="Gene3D" id="3.30.1320.10">
    <property type="match status" value="1"/>
</dbReference>
<keyword evidence="1 3" id="KW-0689">Ribosomal protein</keyword>
<dbReference type="GO" id="GO:0005737">
    <property type="term" value="C:cytoplasm"/>
    <property type="evidence" value="ECO:0007669"/>
    <property type="project" value="UniProtKB-ARBA"/>
</dbReference>
<dbReference type="EMBL" id="LN515532">
    <property type="protein sequence ID" value="CEA15701.1"/>
    <property type="molecule type" value="Genomic_DNA"/>
</dbReference>
<organism evidence="5 6">
    <name type="scientific">Fermentimonas caenicola</name>
    <dbReference type="NCBI Taxonomy" id="1562970"/>
    <lineage>
        <taxon>Bacteria</taxon>
        <taxon>Pseudomonadati</taxon>
        <taxon>Bacteroidota</taxon>
        <taxon>Bacteroidia</taxon>
        <taxon>Bacteroidales</taxon>
        <taxon>Dysgonomonadaceae</taxon>
        <taxon>Fermentimonas</taxon>
    </lineage>
</organism>
<dbReference type="OrthoDB" id="9807878at2"/>
<proteinExistence type="inferred from homology"/>
<gene>
    <name evidence="3" type="primary">rpsP</name>
    <name evidence="5" type="ORF">ING2E5B_0946</name>
</gene>
<dbReference type="GO" id="GO:0015935">
    <property type="term" value="C:small ribosomal subunit"/>
    <property type="evidence" value="ECO:0007669"/>
    <property type="project" value="TreeGrafter"/>
</dbReference>
<evidence type="ECO:0000256" key="2">
    <source>
        <dbReference type="ARBA" id="ARBA00023274"/>
    </source>
</evidence>
<dbReference type="AlphaFoldDB" id="A0A098BZV1"/>
<dbReference type="NCBIfam" id="TIGR00002">
    <property type="entry name" value="S16"/>
    <property type="match status" value="1"/>
</dbReference>
<dbReference type="InterPro" id="IPR023803">
    <property type="entry name" value="Ribosomal_bS16_dom_sf"/>
</dbReference>
<evidence type="ECO:0000256" key="1">
    <source>
        <dbReference type="ARBA" id="ARBA00022980"/>
    </source>
</evidence>
<evidence type="ECO:0000256" key="3">
    <source>
        <dbReference type="HAMAP-Rule" id="MF_00385"/>
    </source>
</evidence>
<dbReference type="KEGG" id="pbt:ING2E5B_0946"/>
<evidence type="ECO:0000313" key="5">
    <source>
        <dbReference type="EMBL" id="CEA15701.1"/>
    </source>
</evidence>
<dbReference type="SUPFAM" id="SSF54565">
    <property type="entry name" value="Ribosomal protein S16"/>
    <property type="match status" value="1"/>
</dbReference>
<dbReference type="GO" id="GO:0006412">
    <property type="term" value="P:translation"/>
    <property type="evidence" value="ECO:0007669"/>
    <property type="project" value="UniProtKB-UniRule"/>
</dbReference>
<comment type="similarity">
    <text evidence="3">Belongs to the bacterial ribosomal protein bS16 family.</text>
</comment>
<evidence type="ECO:0000256" key="4">
    <source>
        <dbReference type="SAM" id="MobiDB-lite"/>
    </source>
</evidence>
<keyword evidence="2 3" id="KW-0687">Ribonucleoprotein</keyword>
<dbReference type="Proteomes" id="UP000032417">
    <property type="component" value="Chromosome 1"/>
</dbReference>
<protein>
    <recommendedName>
        <fullName evidence="3">Small ribosomal subunit protein bS16</fullName>
    </recommendedName>
</protein>
<dbReference type="PANTHER" id="PTHR12919:SF20">
    <property type="entry name" value="SMALL RIBOSOMAL SUBUNIT PROTEIN BS16M"/>
    <property type="match status" value="1"/>
</dbReference>
<name>A0A098BZV1_9BACT</name>
<dbReference type="Pfam" id="PF00886">
    <property type="entry name" value="Ribosomal_S16"/>
    <property type="match status" value="1"/>
</dbReference>
<keyword evidence="6" id="KW-1185">Reference proteome</keyword>
<dbReference type="HOGENOM" id="CLU_100590_0_0_10"/>
<feature type="compositionally biased region" description="Basic and acidic residues" evidence="4">
    <location>
        <begin position="117"/>
        <end position="154"/>
    </location>
</feature>
<reference evidence="5 6" key="1">
    <citation type="submission" date="2014-08" db="EMBL/GenBank/DDBJ databases">
        <authorList>
            <person name="Wibberg D."/>
        </authorList>
    </citation>
    <scope>NUCLEOTIDE SEQUENCE [LARGE SCALE GENOMIC DNA]</scope>
    <source>
        <strain evidence="6">ING2-E5B</strain>
    </source>
</reference>
<accession>A0A098BZV1</accession>
<dbReference type="GO" id="GO:0003735">
    <property type="term" value="F:structural constituent of ribosome"/>
    <property type="evidence" value="ECO:0007669"/>
    <property type="project" value="InterPro"/>
</dbReference>
<dbReference type="PATRIC" id="fig|1562970.3.peg.933"/>
<feature type="compositionally biased region" description="Low complexity" evidence="4">
    <location>
        <begin position="170"/>
        <end position="179"/>
    </location>
</feature>
<dbReference type="STRING" id="1562970.ING2E5B_0946"/>
<evidence type="ECO:0000313" key="6">
    <source>
        <dbReference type="Proteomes" id="UP000032417"/>
    </source>
</evidence>
<sequence>MATKLRLQRRGRKNHPFYQIIVADSRAPRDGKYIERIGSYNPNTNPATITLDFDRALYWMQTGAQPTDTVRNILSNEGVLLKKHLLGGVAKGAFDEAEAERRFEAWKSNKLNSEKSAMTKDAEKARAEEKARLEAEKEVNKSRAEALAKKKAEEEAANAPEEQTEETTATEDTTTAEEAPATEEKTEE</sequence>
<feature type="region of interest" description="Disordered" evidence="4">
    <location>
        <begin position="114"/>
        <end position="188"/>
    </location>
</feature>